<dbReference type="GO" id="GO:0006597">
    <property type="term" value="P:spermine biosynthetic process"/>
    <property type="evidence" value="ECO:0007669"/>
    <property type="project" value="InterPro"/>
</dbReference>
<feature type="compositionally biased region" description="Low complexity" evidence="15">
    <location>
        <begin position="389"/>
        <end position="401"/>
    </location>
</feature>
<dbReference type="PANTHER" id="PTHR11570:SF0">
    <property type="entry name" value="S-ADENOSYLMETHIONINE DECARBOXYLASE PROENZYME"/>
    <property type="match status" value="1"/>
</dbReference>
<gene>
    <name evidence="16" type="ORF">Rsub_02273</name>
</gene>
<evidence type="ECO:0000256" key="13">
    <source>
        <dbReference type="ARBA" id="ARBA00023317"/>
    </source>
</evidence>
<dbReference type="AlphaFoldDB" id="A0A2V0NXK3"/>
<dbReference type="PANTHER" id="PTHR11570">
    <property type="entry name" value="S-ADENOSYLMETHIONINE DECARBOXYLASE"/>
    <property type="match status" value="1"/>
</dbReference>
<keyword evidence="8" id="KW-0745">Spermidine biosynthesis</keyword>
<protein>
    <recommendedName>
        <fullName evidence="4">adenosylmethionine decarboxylase</fullName>
        <ecNumber evidence="4">4.1.1.50</ecNumber>
    </recommendedName>
</protein>
<dbReference type="NCBIfam" id="TIGR00535">
    <property type="entry name" value="SAM_DCase"/>
    <property type="match status" value="1"/>
</dbReference>
<name>A0A2V0NXK3_9CHLO</name>
<evidence type="ECO:0000256" key="8">
    <source>
        <dbReference type="ARBA" id="ARBA00023066"/>
    </source>
</evidence>
<keyword evidence="5" id="KW-0949">S-adenosyl-L-methionine</keyword>
<evidence type="ECO:0000256" key="14">
    <source>
        <dbReference type="ARBA" id="ARBA00048112"/>
    </source>
</evidence>
<feature type="region of interest" description="Disordered" evidence="15">
    <location>
        <begin position="436"/>
        <end position="466"/>
    </location>
</feature>
<dbReference type="Gene3D" id="3.60.90.10">
    <property type="entry name" value="S-adenosylmethionine decarboxylase"/>
    <property type="match status" value="1"/>
</dbReference>
<keyword evidence="13" id="KW-0670">Pyruvate</keyword>
<organism evidence="16 17">
    <name type="scientific">Raphidocelis subcapitata</name>
    <dbReference type="NCBI Taxonomy" id="307507"/>
    <lineage>
        <taxon>Eukaryota</taxon>
        <taxon>Viridiplantae</taxon>
        <taxon>Chlorophyta</taxon>
        <taxon>core chlorophytes</taxon>
        <taxon>Chlorophyceae</taxon>
        <taxon>CS clade</taxon>
        <taxon>Sphaeropleales</taxon>
        <taxon>Selenastraceae</taxon>
        <taxon>Raphidocelis</taxon>
    </lineage>
</organism>
<evidence type="ECO:0000256" key="15">
    <source>
        <dbReference type="SAM" id="MobiDB-lite"/>
    </source>
</evidence>
<keyword evidence="7" id="KW-0068">Autocatalytic cleavage</keyword>
<dbReference type="InterPro" id="IPR001985">
    <property type="entry name" value="S-AdoMet_decarboxylase_euk"/>
</dbReference>
<evidence type="ECO:0000256" key="2">
    <source>
        <dbReference type="ARBA" id="ARBA00004911"/>
    </source>
</evidence>
<dbReference type="InParanoid" id="A0A2V0NXK3"/>
<dbReference type="EMBL" id="BDRX01000011">
    <property type="protein sequence ID" value="GBF89555.1"/>
    <property type="molecule type" value="Genomic_DNA"/>
</dbReference>
<evidence type="ECO:0000256" key="3">
    <source>
        <dbReference type="ARBA" id="ARBA00008466"/>
    </source>
</evidence>
<evidence type="ECO:0000256" key="11">
    <source>
        <dbReference type="ARBA" id="ARBA00023239"/>
    </source>
</evidence>
<dbReference type="FunCoup" id="A0A2V0NXK3">
    <property type="interactions" value="1300"/>
</dbReference>
<dbReference type="PROSITE" id="PS01336">
    <property type="entry name" value="ADOMETDC"/>
    <property type="match status" value="1"/>
</dbReference>
<dbReference type="Proteomes" id="UP000247498">
    <property type="component" value="Unassembled WGS sequence"/>
</dbReference>
<evidence type="ECO:0000313" key="16">
    <source>
        <dbReference type="EMBL" id="GBF89555.1"/>
    </source>
</evidence>
<comment type="similarity">
    <text evidence="3">Belongs to the eukaryotic AdoMetDC family.</text>
</comment>
<evidence type="ECO:0000256" key="5">
    <source>
        <dbReference type="ARBA" id="ARBA00022691"/>
    </source>
</evidence>
<comment type="catalytic activity">
    <reaction evidence="14">
        <text>S-adenosyl-L-methionine + H(+) = S-adenosyl 3-(methylsulfanyl)propylamine + CO2</text>
        <dbReference type="Rhea" id="RHEA:15981"/>
        <dbReference type="ChEBI" id="CHEBI:15378"/>
        <dbReference type="ChEBI" id="CHEBI:16526"/>
        <dbReference type="ChEBI" id="CHEBI:57443"/>
        <dbReference type="ChEBI" id="CHEBI:59789"/>
        <dbReference type="EC" id="4.1.1.50"/>
    </reaction>
</comment>
<dbReference type="EC" id="4.1.1.50" evidence="4"/>
<dbReference type="UniPathway" id="UPA00331">
    <property type="reaction ID" value="UER00451"/>
</dbReference>
<keyword evidence="17" id="KW-1185">Reference proteome</keyword>
<comment type="pathway">
    <text evidence="2">Amine and polyamine biosynthesis; S-adenosylmethioninamine biosynthesis; S-adenosylmethioninamine from S-adenosyl-L-methionine: step 1/1.</text>
</comment>
<evidence type="ECO:0000313" key="17">
    <source>
        <dbReference type="Proteomes" id="UP000247498"/>
    </source>
</evidence>
<dbReference type="SUPFAM" id="SSF56276">
    <property type="entry name" value="S-adenosylmethionine decarboxylase"/>
    <property type="match status" value="1"/>
</dbReference>
<feature type="compositionally biased region" description="Low complexity" evidence="15">
    <location>
        <begin position="449"/>
        <end position="466"/>
    </location>
</feature>
<reference evidence="16 17" key="1">
    <citation type="journal article" date="2018" name="Sci. Rep.">
        <title>Raphidocelis subcapitata (=Pseudokirchneriella subcapitata) provides an insight into genome evolution and environmental adaptations in the Sphaeropleales.</title>
        <authorList>
            <person name="Suzuki S."/>
            <person name="Yamaguchi H."/>
            <person name="Nakajima N."/>
            <person name="Kawachi M."/>
        </authorList>
    </citation>
    <scope>NUCLEOTIDE SEQUENCE [LARGE SCALE GENOMIC DNA]</scope>
    <source>
        <strain evidence="16 17">NIES-35</strain>
    </source>
</reference>
<evidence type="ECO:0000256" key="7">
    <source>
        <dbReference type="ARBA" id="ARBA00022813"/>
    </source>
</evidence>
<dbReference type="GO" id="GO:0005829">
    <property type="term" value="C:cytosol"/>
    <property type="evidence" value="ECO:0007669"/>
    <property type="project" value="TreeGrafter"/>
</dbReference>
<dbReference type="Pfam" id="PF01536">
    <property type="entry name" value="SAM_decarbox"/>
    <property type="match status" value="1"/>
</dbReference>
<keyword evidence="9" id="KW-0620">Polyamine biosynthesis</keyword>
<dbReference type="GO" id="GO:0008295">
    <property type="term" value="P:spermidine biosynthetic process"/>
    <property type="evidence" value="ECO:0007669"/>
    <property type="project" value="UniProtKB-KW"/>
</dbReference>
<accession>A0A2V0NXK3</accession>
<sequence>MAPAAAAAGAAPAGAAPAAAAALPNPIFEGSEKRVEIDFSPGPRSPANGLRALPRSALDELMGLAACTIVSSRTNQHLDAYVLSESSLFVYPTKWVLKTCGTTKLLSAVPRLLEMAAQRLGMEPRRCKYSRASFLFPEQQPTPYREGFEGEARFLRSHFGHLGNGGSAYVLGDMFNGLQWHVYVADAHGAEAAYNPASGRPFHKFEVCMTDLARDSARAFYRDGAFVSAAATTAATGIRDLVPGADIDDYVFEPCGYSMNGILGGGFITIHITPEDGFSYASVEVSGFDADAFDPSDLLARVAAIFRPGSLSVSLSVDAASRCGAYAWGTLASPPPGYGCQSATAQELATGGRVSYYSLGPDPLAAGLAPGDAPSRSASPASVLRHMPSFSSAPSSAADSGSCDDRSVSSGDEGEGAAERRARDAAMAWAAKLDAAAAASAPEPEPEADAAAGAEVDAGGDAGDAAAGAEAAAAARAAARRGRESLDLANRVTAVAL</sequence>
<dbReference type="Gene3D" id="3.30.360.50">
    <property type="entry name" value="S-adenosylmethionine decarboxylase"/>
    <property type="match status" value="1"/>
</dbReference>
<keyword evidence="11" id="KW-0456">Lyase</keyword>
<dbReference type="STRING" id="307507.A0A2V0NXK3"/>
<comment type="cofactor">
    <cofactor evidence="1">
        <name>pyruvate</name>
        <dbReference type="ChEBI" id="CHEBI:15361"/>
    </cofactor>
</comment>
<evidence type="ECO:0000256" key="12">
    <source>
        <dbReference type="ARBA" id="ARBA00023270"/>
    </source>
</evidence>
<comment type="caution">
    <text evidence="16">The sequence shown here is derived from an EMBL/GenBank/DDBJ whole genome shotgun (WGS) entry which is preliminary data.</text>
</comment>
<keyword evidence="12" id="KW-0704">Schiff base</keyword>
<proteinExistence type="inferred from homology"/>
<keyword evidence="6" id="KW-0210">Decarboxylase</keyword>
<dbReference type="InterPro" id="IPR018166">
    <property type="entry name" value="S-AdoMet_deCO2ase_CS"/>
</dbReference>
<evidence type="ECO:0000256" key="6">
    <source>
        <dbReference type="ARBA" id="ARBA00022793"/>
    </source>
</evidence>
<evidence type="ECO:0000256" key="10">
    <source>
        <dbReference type="ARBA" id="ARBA00023145"/>
    </source>
</evidence>
<dbReference type="InterPro" id="IPR016067">
    <property type="entry name" value="S-AdoMet_deCO2ase_core"/>
</dbReference>
<evidence type="ECO:0000256" key="1">
    <source>
        <dbReference type="ARBA" id="ARBA00001928"/>
    </source>
</evidence>
<dbReference type="GO" id="GO:0004014">
    <property type="term" value="F:adenosylmethionine decarboxylase activity"/>
    <property type="evidence" value="ECO:0007669"/>
    <property type="project" value="UniProtKB-EC"/>
</dbReference>
<dbReference type="InterPro" id="IPR048283">
    <property type="entry name" value="AdoMetDC-like"/>
</dbReference>
<keyword evidence="10" id="KW-0865">Zymogen</keyword>
<evidence type="ECO:0000256" key="4">
    <source>
        <dbReference type="ARBA" id="ARBA00012357"/>
    </source>
</evidence>
<feature type="region of interest" description="Disordered" evidence="15">
    <location>
        <begin position="368"/>
        <end position="423"/>
    </location>
</feature>
<evidence type="ECO:0000256" key="9">
    <source>
        <dbReference type="ARBA" id="ARBA00023115"/>
    </source>
</evidence>
<dbReference type="OrthoDB" id="1068353at2759"/>